<dbReference type="InterPro" id="IPR005495">
    <property type="entry name" value="LptG/LptF_permease"/>
</dbReference>
<dbReference type="PANTHER" id="PTHR33529">
    <property type="entry name" value="SLR0882 PROTEIN-RELATED"/>
    <property type="match status" value="1"/>
</dbReference>
<dbReference type="GO" id="GO:0015920">
    <property type="term" value="P:lipopolysaccharide transport"/>
    <property type="evidence" value="ECO:0007669"/>
    <property type="project" value="TreeGrafter"/>
</dbReference>
<gene>
    <name evidence="7" type="ORF">IAC47_00540</name>
</gene>
<keyword evidence="2" id="KW-1003">Cell membrane</keyword>
<feature type="transmembrane region" description="Helical" evidence="6">
    <location>
        <begin position="342"/>
        <end position="364"/>
    </location>
</feature>
<dbReference type="Proteomes" id="UP000824267">
    <property type="component" value="Unassembled WGS sequence"/>
</dbReference>
<evidence type="ECO:0000256" key="5">
    <source>
        <dbReference type="ARBA" id="ARBA00023136"/>
    </source>
</evidence>
<evidence type="ECO:0000256" key="6">
    <source>
        <dbReference type="SAM" id="Phobius"/>
    </source>
</evidence>
<dbReference type="PANTHER" id="PTHR33529:SF8">
    <property type="entry name" value="PERMEASE, YJGP_YJGQ FAMILY"/>
    <property type="match status" value="1"/>
</dbReference>
<feature type="transmembrane region" description="Helical" evidence="6">
    <location>
        <begin position="311"/>
        <end position="330"/>
    </location>
</feature>
<name>A0A9D1RGM8_9BACT</name>
<keyword evidence="5 6" id="KW-0472">Membrane</keyword>
<evidence type="ECO:0000256" key="2">
    <source>
        <dbReference type="ARBA" id="ARBA00022475"/>
    </source>
</evidence>
<organism evidence="7 8">
    <name type="scientific">Candidatus Onthomorpha intestinigallinarum</name>
    <dbReference type="NCBI Taxonomy" id="2840880"/>
    <lineage>
        <taxon>Bacteria</taxon>
        <taxon>Pseudomonadati</taxon>
        <taxon>Bacteroidota</taxon>
        <taxon>Bacteroidia</taxon>
        <taxon>Bacteroidales</taxon>
        <taxon>Candidatus Onthomorpha</taxon>
    </lineage>
</organism>
<protein>
    <submittedName>
        <fullName evidence="7">LptF/LptG family permease</fullName>
    </submittedName>
</protein>
<feature type="transmembrane region" description="Helical" evidence="6">
    <location>
        <begin position="21"/>
        <end position="40"/>
    </location>
</feature>
<evidence type="ECO:0000313" key="8">
    <source>
        <dbReference type="Proteomes" id="UP000824267"/>
    </source>
</evidence>
<keyword evidence="3 6" id="KW-0812">Transmembrane</keyword>
<evidence type="ECO:0000313" key="7">
    <source>
        <dbReference type="EMBL" id="HIW86753.1"/>
    </source>
</evidence>
<evidence type="ECO:0000256" key="4">
    <source>
        <dbReference type="ARBA" id="ARBA00022989"/>
    </source>
</evidence>
<evidence type="ECO:0000256" key="1">
    <source>
        <dbReference type="ARBA" id="ARBA00004651"/>
    </source>
</evidence>
<proteinExistence type="predicted"/>
<feature type="transmembrane region" description="Helical" evidence="6">
    <location>
        <begin position="70"/>
        <end position="93"/>
    </location>
</feature>
<feature type="transmembrane region" description="Helical" evidence="6">
    <location>
        <begin position="287"/>
        <end position="304"/>
    </location>
</feature>
<dbReference type="Pfam" id="PF03739">
    <property type="entry name" value="LptF_LptG"/>
    <property type="match status" value="1"/>
</dbReference>
<feature type="transmembrane region" description="Helical" evidence="6">
    <location>
        <begin position="114"/>
        <end position="133"/>
    </location>
</feature>
<comment type="caution">
    <text evidence="7">The sequence shown here is derived from an EMBL/GenBank/DDBJ whole genome shotgun (WGS) entry which is preliminary data.</text>
</comment>
<reference evidence="7" key="2">
    <citation type="submission" date="2021-04" db="EMBL/GenBank/DDBJ databases">
        <authorList>
            <person name="Gilroy R."/>
        </authorList>
    </citation>
    <scope>NUCLEOTIDE SEQUENCE</scope>
    <source>
        <strain evidence="7">Gambia16-930</strain>
    </source>
</reference>
<evidence type="ECO:0000256" key="3">
    <source>
        <dbReference type="ARBA" id="ARBA00022692"/>
    </source>
</evidence>
<sequence>MSDKNKKYGILNILDIYIIRKLLATFLLAIGLIILIVIIFDLSEKLDDFIYNQAPVKGLIFDYYLNFVPYFVNLFGHLFFFISVVFVCSKLAARTETVAVLSSGISFARFLRPFILTSILIGLTNVWLSNIVIPKVNKPRLEFEKTYYRNPYHNQFYNIHIQTQPQIQIYVQHYNNQTCTAYKFTQELIKDRHIVRKTSAEKIVYDSLSKDWIMYNYHIREINGKRERVTTGNEKHIDIGLLPHEFNLNQIKTEVLDYSQLNATIEREKLKGSSIVEELKVEKYQRLLNPIAYIILTIIGVSLSSRKTRGGVGLSLALGIMLAFSLIMMMKLTKVFATNGTLPPVLAVILPLVIYSIIAGVLVFKAPK</sequence>
<dbReference type="AlphaFoldDB" id="A0A9D1RGM8"/>
<keyword evidence="4 6" id="KW-1133">Transmembrane helix</keyword>
<dbReference type="GO" id="GO:0043190">
    <property type="term" value="C:ATP-binding cassette (ABC) transporter complex"/>
    <property type="evidence" value="ECO:0007669"/>
    <property type="project" value="TreeGrafter"/>
</dbReference>
<reference evidence="7" key="1">
    <citation type="journal article" date="2021" name="PeerJ">
        <title>Extensive microbial diversity within the chicken gut microbiome revealed by metagenomics and culture.</title>
        <authorList>
            <person name="Gilroy R."/>
            <person name="Ravi A."/>
            <person name="Getino M."/>
            <person name="Pursley I."/>
            <person name="Horton D.L."/>
            <person name="Alikhan N.F."/>
            <person name="Baker D."/>
            <person name="Gharbi K."/>
            <person name="Hall N."/>
            <person name="Watson M."/>
            <person name="Adriaenssens E.M."/>
            <person name="Foster-Nyarko E."/>
            <person name="Jarju S."/>
            <person name="Secka A."/>
            <person name="Antonio M."/>
            <person name="Oren A."/>
            <person name="Chaudhuri R.R."/>
            <person name="La Ragione R."/>
            <person name="Hildebrand F."/>
            <person name="Pallen M.J."/>
        </authorList>
    </citation>
    <scope>NUCLEOTIDE SEQUENCE</scope>
    <source>
        <strain evidence="7">Gambia16-930</strain>
    </source>
</reference>
<comment type="subcellular location">
    <subcellularLocation>
        <location evidence="1">Cell membrane</location>
        <topology evidence="1">Multi-pass membrane protein</topology>
    </subcellularLocation>
</comment>
<accession>A0A9D1RGM8</accession>
<dbReference type="EMBL" id="DXGG01000019">
    <property type="protein sequence ID" value="HIW86753.1"/>
    <property type="molecule type" value="Genomic_DNA"/>
</dbReference>